<dbReference type="Proteomes" id="UP000031668">
    <property type="component" value="Unassembled WGS sequence"/>
</dbReference>
<name>A0A0C2MYH0_THEKT</name>
<keyword evidence="1" id="KW-0472">Membrane</keyword>
<keyword evidence="1" id="KW-1133">Transmembrane helix</keyword>
<feature type="transmembrane region" description="Helical" evidence="1">
    <location>
        <begin position="90"/>
        <end position="113"/>
    </location>
</feature>
<evidence type="ECO:0000313" key="2">
    <source>
        <dbReference type="EMBL" id="KII69190.1"/>
    </source>
</evidence>
<keyword evidence="1" id="KW-0812">Transmembrane</keyword>
<proteinExistence type="predicted"/>
<protein>
    <submittedName>
        <fullName evidence="2">Uncharacterized protein</fullName>
    </submittedName>
</protein>
<feature type="transmembrane region" description="Helical" evidence="1">
    <location>
        <begin position="46"/>
        <end position="69"/>
    </location>
</feature>
<sequence length="114" mass="13183">MNNMFCIIVTILRFTSPSLLLTIYGPSQHLEKYFPHSFEGSYHSLQIYFITFALLWYFFSFIVYPNIIIVSFGVSTQVASYCNLRSRPKIVYNGVIFVTECTEVLYVSISFGFA</sequence>
<organism evidence="2 3">
    <name type="scientific">Thelohanellus kitauei</name>
    <name type="common">Myxosporean</name>
    <dbReference type="NCBI Taxonomy" id="669202"/>
    <lineage>
        <taxon>Eukaryota</taxon>
        <taxon>Metazoa</taxon>
        <taxon>Cnidaria</taxon>
        <taxon>Myxozoa</taxon>
        <taxon>Myxosporea</taxon>
        <taxon>Bivalvulida</taxon>
        <taxon>Platysporina</taxon>
        <taxon>Myxobolidae</taxon>
        <taxon>Thelohanellus</taxon>
    </lineage>
</organism>
<reference evidence="2 3" key="1">
    <citation type="journal article" date="2014" name="Genome Biol. Evol.">
        <title>The genome of the myxosporean Thelohanellus kitauei shows adaptations to nutrient acquisition within its fish host.</title>
        <authorList>
            <person name="Yang Y."/>
            <person name="Xiong J."/>
            <person name="Zhou Z."/>
            <person name="Huo F."/>
            <person name="Miao W."/>
            <person name="Ran C."/>
            <person name="Liu Y."/>
            <person name="Zhang J."/>
            <person name="Feng J."/>
            <person name="Wang M."/>
            <person name="Wang M."/>
            <person name="Wang L."/>
            <person name="Yao B."/>
        </authorList>
    </citation>
    <scope>NUCLEOTIDE SEQUENCE [LARGE SCALE GENOMIC DNA]</scope>
    <source>
        <strain evidence="2">Wuqing</strain>
    </source>
</reference>
<dbReference type="EMBL" id="JWZT01002534">
    <property type="protein sequence ID" value="KII69190.1"/>
    <property type="molecule type" value="Genomic_DNA"/>
</dbReference>
<gene>
    <name evidence="2" type="ORF">RF11_08887</name>
</gene>
<evidence type="ECO:0000256" key="1">
    <source>
        <dbReference type="SAM" id="Phobius"/>
    </source>
</evidence>
<accession>A0A0C2MYH0</accession>
<evidence type="ECO:0000313" key="3">
    <source>
        <dbReference type="Proteomes" id="UP000031668"/>
    </source>
</evidence>
<comment type="caution">
    <text evidence="2">The sequence shown here is derived from an EMBL/GenBank/DDBJ whole genome shotgun (WGS) entry which is preliminary data.</text>
</comment>
<dbReference type="AlphaFoldDB" id="A0A0C2MYH0"/>
<keyword evidence="3" id="KW-1185">Reference proteome</keyword>